<protein>
    <recommendedName>
        <fullName evidence="3">Stabilization protein</fullName>
    </recommendedName>
</protein>
<reference evidence="1 2" key="1">
    <citation type="submission" date="2021-04" db="EMBL/GenBank/DDBJ databases">
        <authorList>
            <person name="Shkoporov A.N."/>
            <person name="Stockdale S.R."/>
            <person name="Guerin E."/>
            <person name="Ross R.P."/>
            <person name="Hill C."/>
        </authorList>
    </citation>
    <scope>NUCLEOTIDE SEQUENCE [LARGE SCALE GENOMIC DNA]</scope>
    <source>
        <strain evidence="2">cr13_1</strain>
    </source>
</reference>
<evidence type="ECO:0000313" key="1">
    <source>
        <dbReference type="EMBL" id="QWM90507.1"/>
    </source>
</evidence>
<keyword evidence="2" id="KW-1185">Reference proteome</keyword>
<gene>
    <name evidence="1" type="primary">gp_26644</name>
</gene>
<organism evidence="1 2">
    <name type="scientific">uncultured phage cr13_1</name>
    <dbReference type="NCBI Taxonomy" id="2986396"/>
    <lineage>
        <taxon>Viruses</taxon>
        <taxon>Duplodnaviria</taxon>
        <taxon>Heunggongvirae</taxon>
        <taxon>Uroviricota</taxon>
        <taxon>Caudoviricetes</taxon>
        <taxon>Crassvirales</taxon>
        <taxon>Crevaviridae</taxon>
        <taxon>Doltivirinae</taxon>
        <taxon>Kingevirus</taxon>
        <taxon>Kingevirus communis</taxon>
    </lineage>
</organism>
<dbReference type="EMBL" id="MZ130490">
    <property type="protein sequence ID" value="QWM90507.1"/>
    <property type="molecule type" value="Genomic_DNA"/>
</dbReference>
<name>A0AAE7V4T4_9CAUD</name>
<evidence type="ECO:0008006" key="3">
    <source>
        <dbReference type="Google" id="ProtNLM"/>
    </source>
</evidence>
<dbReference type="KEGG" id="vg:75690871"/>
<dbReference type="Proteomes" id="UP000827409">
    <property type="component" value="Segment"/>
</dbReference>
<sequence length="1424" mass="162376">MKVLGLDLDNSPHIAQDKSLRYAKNITIDNKGQSYFNERGFDFIGELDDILENHPTNQHIIPYIYSDADNHKYNIIGTIPTNVGVVLFCVVEHWNNADKSDLQTNDAIIYLNLDDNNPTVKRCLYSTSGAFGFSIDRPIHGDYIYNYKENLIVTFTEGTDESANETRIINLTDPFYDGNNGDDTAIGYDITVDEVDSFNLIPNVTYPELQLEVKDGGNLKTGAYQIAIKYRLDDGTYTNYSPLSTSLIVCGNYEEDYALGIEINKNITISFRNSGIKYKHCRFAIVYITDEAQLSYETDDISINGVSTTHIVSDVSYLSTISLDDIFIKNISYIRDNTLVNFNNRLIRGNVKTLDYSKLDSELKEFTENNLDVQLSWNPSSSYINSTRRYFKSGEVYVLYAGYYDYKGDLVNIHHIPWKANNYDVEAYPVGSTNQNAHKIPYKSENISKIISPSWKSLPDIDDAEQVDEIAKTGVGSENPTIARNRYFSLYGVSTGHATVKAKGRSLTKGKLKLPSLSLPYTTEDSEGGINPSDYQVVVLEITSERTSSQLIGVECSPTFGGYSVIPAGINLTTKVYDATSVVKQIDSEESEVETGYYEISESNLLASDSKSVFIGNTINTKTNFVINLDAKETKYILIEARLSDKVDGSTAPTFNWLTQLYSTSSEWNPTYTLSPNINIKANLAGKTDLMNKYISSIVYFFVEHNINNSRIVTQGFAMRDTETNNFGKNQTYKNPFGGDNARFYTFEYLYNKINSIRGKLKPLYFETDVLKFVKNEELDDDIKVFPAKWKGKDFDGFDTNPNESGTRFLDADINSLTIDTSRAIKDVSLEYINANISSQNNIAGDSYYRIEKGFDGFNKGTDNEEWARGYIADLINNSETLYSDVNNQKLQIASNVINIKGSSEVITSLVGDTFIGYITLRATAPSSDYRYGDAQAKELDSNATVYRWIFTVPLESKFNILARFSVNNVDKSFKYHDKRGNELREFYQLSYQVDNFINSSVGKGYSPVYNENGIETFTYFKEIPGTQDHPYRIIRSQLQSAENANLNWRLFRSDDYKDMPFNRGEIIALKTDNKNLYIQQTYGLHLLQLRDTLSNTDEGTSYLGTADIFNMEPQEVTYSPSGYIGCQSYFDTHVNVIGYFVIDAVHRRIFNINGDKVSNMTALNVLKWFDGNLAKDVINPFKNNGRIWAFNEDTNILYLVQNVNNKQFTISFSPVANAWISFHDYNPIVGITNRNGLFWFDKHGIYAISKNNYGRFLKDDNGNQLIKESYIKFILNDNNSYNKLLNNIAWKDRVDIVNNLLPTINEFEKTINAILVHNDNQCTGYKLVKFNDIWYNGTTGVNKVNLWRFNNVNDIHKQIPFMITDLVVDESALKRKAKWYDINKFICQYVYCIMKFNNSDNNRLWELIDVNPEWILDNRNNQR</sequence>
<evidence type="ECO:0000313" key="2">
    <source>
        <dbReference type="Proteomes" id="UP000827409"/>
    </source>
</evidence>
<dbReference type="RefSeq" id="YP_010360079.1">
    <property type="nucleotide sequence ID" value="NC_062780.1"/>
</dbReference>
<dbReference type="GeneID" id="75690871"/>
<proteinExistence type="predicted"/>
<accession>A0AAE7V4T4</accession>